<protein>
    <submittedName>
        <fullName evidence="3">Dioxygenase component</fullName>
    </submittedName>
</protein>
<dbReference type="RefSeq" id="WP_007582711.1">
    <property type="nucleotide sequence ID" value="NZ_AKAU01000091.1"/>
</dbReference>
<reference evidence="3 4" key="1">
    <citation type="journal article" date="2012" name="J. Bacteriol.">
        <title>Draft Genome Sequence of the Soil Bacterium Burkholderia terrae Strain BS001, Which Interacts with Fungal Surface Structures.</title>
        <authorList>
            <person name="Nazir R."/>
            <person name="Hansen M.A."/>
            <person name="Sorensen S."/>
            <person name="van Elsas J.D."/>
        </authorList>
    </citation>
    <scope>NUCLEOTIDE SEQUENCE [LARGE SCALE GENOMIC DNA]</scope>
    <source>
        <strain evidence="3 4">BS001</strain>
    </source>
</reference>
<comment type="similarity">
    <text evidence="1">Belongs to the bacterial ring-hydroxylating dioxygenase beta subunit family.</text>
</comment>
<dbReference type="InterPro" id="IPR000391">
    <property type="entry name" value="Rng_hydr_dOase-bsu"/>
</dbReference>
<dbReference type="GO" id="GO:0051213">
    <property type="term" value="F:dioxygenase activity"/>
    <property type="evidence" value="ECO:0007669"/>
    <property type="project" value="UniProtKB-KW"/>
</dbReference>
<accession>A0ABP2PQ83</accession>
<sequence length="171" mass="19715">MNNAVHPQWLSSEAGVSPIEQASQFLYHEAALMDAHRFDDWLALWHADGFYWVPCNTEDLEPDKSISLIYENRRQLDDRVYRLKGRHAHAQSPRSRLLRVVSNVTIDSASDEALIVHSNFVLGEVRSDRQETLFGRCRHVLALDEGAMLIREKKVFLLNNDTPMNNLTFLI</sequence>
<comment type="caution">
    <text evidence="3">The sequence shown here is derived from an EMBL/GenBank/DDBJ whole genome shotgun (WGS) entry which is preliminary data.</text>
</comment>
<dbReference type="Proteomes" id="UP000004980">
    <property type="component" value="Unassembled WGS sequence"/>
</dbReference>
<organism evidence="3 4">
    <name type="scientific">Paraburkholderia hospita</name>
    <dbReference type="NCBI Taxonomy" id="169430"/>
    <lineage>
        <taxon>Bacteria</taxon>
        <taxon>Pseudomonadati</taxon>
        <taxon>Pseudomonadota</taxon>
        <taxon>Betaproteobacteria</taxon>
        <taxon>Burkholderiales</taxon>
        <taxon>Burkholderiaceae</taxon>
        <taxon>Paraburkholderia</taxon>
    </lineage>
</organism>
<keyword evidence="3" id="KW-0223">Dioxygenase</keyword>
<dbReference type="PANTHER" id="PTHR41534">
    <property type="entry name" value="BLR3401 PROTEIN"/>
    <property type="match status" value="1"/>
</dbReference>
<name>A0ABP2PQ83_9BURK</name>
<evidence type="ECO:0000256" key="2">
    <source>
        <dbReference type="ARBA" id="ARBA00023002"/>
    </source>
</evidence>
<evidence type="ECO:0000313" key="3">
    <source>
        <dbReference type="EMBL" id="EIM99937.1"/>
    </source>
</evidence>
<dbReference type="CDD" id="cd00667">
    <property type="entry name" value="ring_hydroxylating_dioxygenases_beta"/>
    <property type="match status" value="1"/>
</dbReference>
<keyword evidence="4" id="KW-1185">Reference proteome</keyword>
<dbReference type="PANTHER" id="PTHR41534:SF2">
    <property type="entry name" value="3-PHENYLPROPIONATE_CINNAMIC ACID DIOXYGENASE SUBUNIT BETA"/>
    <property type="match status" value="1"/>
</dbReference>
<proteinExistence type="inferred from homology"/>
<dbReference type="SUPFAM" id="SSF54427">
    <property type="entry name" value="NTF2-like"/>
    <property type="match status" value="1"/>
</dbReference>
<evidence type="ECO:0000256" key="1">
    <source>
        <dbReference type="ARBA" id="ARBA00009570"/>
    </source>
</evidence>
<gene>
    <name evidence="3" type="ORF">WQE_16449</name>
</gene>
<keyword evidence="2" id="KW-0560">Oxidoreductase</keyword>
<dbReference type="Pfam" id="PF00866">
    <property type="entry name" value="Ring_hydroxyl_B"/>
    <property type="match status" value="1"/>
</dbReference>
<dbReference type="InterPro" id="IPR032710">
    <property type="entry name" value="NTF2-like_dom_sf"/>
</dbReference>
<evidence type="ECO:0000313" key="4">
    <source>
        <dbReference type="Proteomes" id="UP000004980"/>
    </source>
</evidence>
<dbReference type="EMBL" id="AKAU01000091">
    <property type="protein sequence ID" value="EIM99937.1"/>
    <property type="molecule type" value="Genomic_DNA"/>
</dbReference>
<dbReference type="Gene3D" id="3.10.450.50">
    <property type="match status" value="1"/>
</dbReference>